<proteinExistence type="predicted"/>
<dbReference type="ExpressionAtlas" id="M1AH73">
    <property type="expression patterns" value="baseline"/>
</dbReference>
<accession>M1AH73</accession>
<reference evidence="1" key="2">
    <citation type="submission" date="2015-06" db="UniProtKB">
        <authorList>
            <consortium name="EnsemblPlants"/>
        </authorList>
    </citation>
    <scope>IDENTIFICATION</scope>
    <source>
        <strain evidence="1">DM1-3 516 R44</strain>
    </source>
</reference>
<reference evidence="2" key="1">
    <citation type="journal article" date="2011" name="Nature">
        <title>Genome sequence and analysis of the tuber crop potato.</title>
        <authorList>
            <consortium name="The Potato Genome Sequencing Consortium"/>
        </authorList>
    </citation>
    <scope>NUCLEOTIDE SEQUENCE [LARGE SCALE GENOMIC DNA]</scope>
    <source>
        <strain evidence="2">cv. DM1-3 516 R44</strain>
    </source>
</reference>
<dbReference type="EnsemblPlants" id="PGSC0003DMT400022766">
    <property type="protein sequence ID" value="PGSC0003DMT400022766"/>
    <property type="gene ID" value="PGSC0003DMG400008832"/>
</dbReference>
<dbReference type="HOGENOM" id="CLU_2363787_0_0_1"/>
<dbReference type="Proteomes" id="UP000011115">
    <property type="component" value="Unassembled WGS sequence"/>
</dbReference>
<sequence>MAVRAMNSCVIFRSAATPPLAVSRRCCCLRLLTASSRHRNRSISHSFLRCAPYPLSHVTVRSYSVQNLVEMVMEELASIHKRGRVRATSKYLLLIL</sequence>
<dbReference type="AlphaFoldDB" id="M1AH73"/>
<dbReference type="OrthoDB" id="2285229at2759"/>
<protein>
    <submittedName>
        <fullName evidence="1">EMB2730</fullName>
    </submittedName>
</protein>
<evidence type="ECO:0000313" key="2">
    <source>
        <dbReference type="Proteomes" id="UP000011115"/>
    </source>
</evidence>
<organism evidence="1 2">
    <name type="scientific">Solanum tuberosum</name>
    <name type="common">Potato</name>
    <dbReference type="NCBI Taxonomy" id="4113"/>
    <lineage>
        <taxon>Eukaryota</taxon>
        <taxon>Viridiplantae</taxon>
        <taxon>Streptophyta</taxon>
        <taxon>Embryophyta</taxon>
        <taxon>Tracheophyta</taxon>
        <taxon>Spermatophyta</taxon>
        <taxon>Magnoliopsida</taxon>
        <taxon>eudicotyledons</taxon>
        <taxon>Gunneridae</taxon>
        <taxon>Pentapetalae</taxon>
        <taxon>asterids</taxon>
        <taxon>lamiids</taxon>
        <taxon>Solanales</taxon>
        <taxon>Solanaceae</taxon>
        <taxon>Solanoideae</taxon>
        <taxon>Solaneae</taxon>
        <taxon>Solanum</taxon>
    </lineage>
</organism>
<evidence type="ECO:0000313" key="1">
    <source>
        <dbReference type="EnsemblPlants" id="PGSC0003DMT400022766"/>
    </source>
</evidence>
<gene>
    <name evidence="1" type="primary">LOC102601885</name>
</gene>
<name>M1AH73_SOLTU</name>
<keyword evidence="2" id="KW-1185">Reference proteome</keyword>
<dbReference type="Gramene" id="PGSC0003DMT400022766">
    <property type="protein sequence ID" value="PGSC0003DMT400022766"/>
    <property type="gene ID" value="PGSC0003DMG400008832"/>
</dbReference>